<evidence type="ECO:0000313" key="3">
    <source>
        <dbReference type="Proteomes" id="UP000006637"/>
    </source>
</evidence>
<dbReference type="AlphaFoldDB" id="Q1AXM7"/>
<dbReference type="eggNOG" id="COG0662">
    <property type="taxonomic scope" value="Bacteria"/>
</dbReference>
<dbReference type="STRING" id="266117.Rxyl_0884"/>
<dbReference type="EMBL" id="CP000386">
    <property type="protein sequence ID" value="ABG03851.1"/>
    <property type="molecule type" value="Genomic_DNA"/>
</dbReference>
<dbReference type="PANTHER" id="PTHR36440">
    <property type="entry name" value="PUTATIVE (AFU_ORTHOLOGUE AFUA_8G07350)-RELATED"/>
    <property type="match status" value="1"/>
</dbReference>
<dbReference type="PANTHER" id="PTHR36440:SF1">
    <property type="entry name" value="PUTATIVE (AFU_ORTHOLOGUE AFUA_8G07350)-RELATED"/>
    <property type="match status" value="1"/>
</dbReference>
<proteinExistence type="predicted"/>
<dbReference type="InterPro" id="IPR013096">
    <property type="entry name" value="Cupin_2"/>
</dbReference>
<dbReference type="Proteomes" id="UP000006637">
    <property type="component" value="Chromosome"/>
</dbReference>
<dbReference type="InterPro" id="IPR011051">
    <property type="entry name" value="RmlC_Cupin_sf"/>
</dbReference>
<protein>
    <submittedName>
        <fullName evidence="2">Cupin 2, conserved barrel</fullName>
    </submittedName>
</protein>
<dbReference type="KEGG" id="rxy:Rxyl_0884"/>
<gene>
    <name evidence="2" type="ordered locus">Rxyl_0884</name>
</gene>
<feature type="domain" description="Cupin type-2" evidence="1">
    <location>
        <begin position="36"/>
        <end position="100"/>
    </location>
</feature>
<dbReference type="PhylomeDB" id="Q1AXM7"/>
<reference evidence="2 3" key="1">
    <citation type="submission" date="2006-06" db="EMBL/GenBank/DDBJ databases">
        <title>Complete sequence of Rubrobacter xylanophilus DSM 9941.</title>
        <authorList>
            <consortium name="US DOE Joint Genome Institute"/>
            <person name="Copeland A."/>
            <person name="Lucas S."/>
            <person name="Lapidus A."/>
            <person name="Barry K."/>
            <person name="Detter J.C."/>
            <person name="Glavina del Rio T."/>
            <person name="Hammon N."/>
            <person name="Israni S."/>
            <person name="Dalin E."/>
            <person name="Tice H."/>
            <person name="Pitluck S."/>
            <person name="Munk A.C."/>
            <person name="Brettin T."/>
            <person name="Bruce D."/>
            <person name="Han C."/>
            <person name="Tapia R."/>
            <person name="Gilna P."/>
            <person name="Schmutz J."/>
            <person name="Larimer F."/>
            <person name="Land M."/>
            <person name="Hauser L."/>
            <person name="Kyrpides N."/>
            <person name="Lykidis A."/>
            <person name="da Costa M.S."/>
            <person name="Rainey F.A."/>
            <person name="Empadinhas N."/>
            <person name="Jolivet E."/>
            <person name="Battista J.R."/>
            <person name="Richardson P."/>
        </authorList>
    </citation>
    <scope>NUCLEOTIDE SEQUENCE [LARGE SCALE GENOMIC DNA]</scope>
    <source>
        <strain evidence="3">DSM 9941 / NBRC 16129 / PRD-1</strain>
    </source>
</reference>
<dbReference type="SUPFAM" id="SSF51182">
    <property type="entry name" value="RmlC-like cupins"/>
    <property type="match status" value="1"/>
</dbReference>
<dbReference type="RefSeq" id="WP_011563869.1">
    <property type="nucleotide sequence ID" value="NC_008148.1"/>
</dbReference>
<evidence type="ECO:0000259" key="1">
    <source>
        <dbReference type="Pfam" id="PF07883"/>
    </source>
</evidence>
<sequence>MIRAGDTIENPVTGERVTFLKTSAQTGGEFVLIDTTVAPNGFVAAEHLHPYQSERFEILEGEVEFKVGGKLVTAGAGDVVVVEPGTAHRFRNVGEGEVRFRCEVRPALNFETFLVTMFGLAADGKTGKKGLPNPFRLAVIMAEHFDLVRLPSVPAWVQRTGLALGAPVGRLLGYEPTYHSRTEPERLDPAA</sequence>
<evidence type="ECO:0000313" key="2">
    <source>
        <dbReference type="EMBL" id="ABG03851.1"/>
    </source>
</evidence>
<dbReference type="Gene3D" id="2.60.120.10">
    <property type="entry name" value="Jelly Rolls"/>
    <property type="match status" value="1"/>
</dbReference>
<dbReference type="Pfam" id="PF07883">
    <property type="entry name" value="Cupin_2"/>
    <property type="match status" value="1"/>
</dbReference>
<keyword evidence="3" id="KW-1185">Reference proteome</keyword>
<name>Q1AXM7_RUBXD</name>
<dbReference type="InterPro" id="IPR053146">
    <property type="entry name" value="QDO-like"/>
</dbReference>
<organism evidence="2 3">
    <name type="scientific">Rubrobacter xylanophilus (strain DSM 9941 / JCM 11954 / NBRC 16129 / PRD-1)</name>
    <dbReference type="NCBI Taxonomy" id="266117"/>
    <lineage>
        <taxon>Bacteria</taxon>
        <taxon>Bacillati</taxon>
        <taxon>Actinomycetota</taxon>
        <taxon>Rubrobacteria</taxon>
        <taxon>Rubrobacterales</taxon>
        <taxon>Rubrobacteraceae</taxon>
        <taxon>Rubrobacter</taxon>
    </lineage>
</organism>
<dbReference type="HOGENOM" id="CLU_108780_1_0_11"/>
<dbReference type="InterPro" id="IPR014710">
    <property type="entry name" value="RmlC-like_jellyroll"/>
</dbReference>
<accession>Q1AXM7</accession>